<name>A0AB74UNM0_9VIRU</name>
<accession>A0AB74UNM0</accession>
<proteinExistence type="predicted"/>
<organism evidence="1">
    <name type="scientific">Caulobacter phage BL57</name>
    <dbReference type="NCBI Taxonomy" id="3348355"/>
    <lineage>
        <taxon>Viruses</taxon>
    </lineage>
</organism>
<sequence length="278" mass="31488">MRKTKKTEQAYIVSGTWPFPTDMLRYDDARPATEGDANLIKALEREDPSLSDLRNRVQIKLIRPANGLPAVKRWESFLWKVVGGDEEVAADVAWRDALDNRDALRKSGLAKLTPPSAARLASTSCRKETRMPCRSEYLAPNEREAESKKVAGLLVYVHKKLDRTLPHGIEPVSFTYYGAPERCDELTDRLCSILRDLTVEEQNTVIYDGRNPKARELADWWDRHQEADRKRAEAEARAAKPTLHEAVAMVIHRLDYSAGGKVFPNEGGEALPRSWPRP</sequence>
<protein>
    <submittedName>
        <fullName evidence="1">Uncharacterized protein</fullName>
    </submittedName>
</protein>
<reference evidence="1" key="1">
    <citation type="submission" date="2024-10" db="EMBL/GenBank/DDBJ databases">
        <title>Genetic diversity among independent isolates of the Dolichocephalovirinae subfamily.</title>
        <authorList>
            <person name="Ely B."/>
            <person name="Thomas Q."/>
            <person name="Mohammadi T."/>
        </authorList>
    </citation>
    <scope>NUCLEOTIDE SEQUENCE</scope>
</reference>
<dbReference type="EMBL" id="PQ287320">
    <property type="protein sequence ID" value="XHV10795.1"/>
    <property type="molecule type" value="Genomic_DNA"/>
</dbReference>
<gene>
    <name evidence="1" type="ORF">BL57_323</name>
</gene>
<evidence type="ECO:0000313" key="1">
    <source>
        <dbReference type="EMBL" id="XHV10795.1"/>
    </source>
</evidence>